<evidence type="ECO:0000256" key="2">
    <source>
        <dbReference type="ARBA" id="ARBA00022490"/>
    </source>
</evidence>
<dbReference type="FunFam" id="1.10.533.10:FF:000013">
    <property type="entry name" value="Apoptosis-associated speck-like protein containing a CARD"/>
    <property type="match status" value="1"/>
</dbReference>
<dbReference type="InterPro" id="IPR004020">
    <property type="entry name" value="DAPIN"/>
</dbReference>
<keyword evidence="2" id="KW-0963">Cytoplasm</keyword>
<reference evidence="11 12" key="1">
    <citation type="submission" date="2019-06" db="EMBL/GenBank/DDBJ databases">
        <title>A chromosome-scale genome assembly of the European perch, Perca fluviatilis.</title>
        <authorList>
            <person name="Roques C."/>
            <person name="Zahm M."/>
            <person name="Cabau C."/>
            <person name="Klopp C."/>
            <person name="Bouchez O."/>
            <person name="Donnadieu C."/>
            <person name="Kuhl H."/>
            <person name="Gislard M."/>
            <person name="Guendouz S."/>
            <person name="Journot L."/>
            <person name="Haffray P."/>
            <person name="Bestin A."/>
            <person name="Morvezen R."/>
            <person name="Feron R."/>
            <person name="Wen M."/>
            <person name="Jouanno E."/>
            <person name="Herpin A."/>
            <person name="Schartl M."/>
            <person name="Postlethwait J."/>
            <person name="Schaerlinger B."/>
            <person name="Chardard D."/>
            <person name="Lecocq T."/>
            <person name="Poncet C."/>
            <person name="Jaffrelo L."/>
            <person name="Lampietro C."/>
            <person name="Guiguen Y."/>
        </authorList>
    </citation>
    <scope>NUCLEOTIDE SEQUENCE [LARGE SCALE GENOMIC DNA]</scope>
    <source>
        <tissue evidence="11">Blood</tissue>
    </source>
</reference>
<keyword evidence="5" id="KW-0395">Inflammatory response</keyword>
<protein>
    <recommendedName>
        <fullName evidence="13">CARD domain-containing protein</fullName>
    </recommendedName>
</protein>
<dbReference type="InterPro" id="IPR051249">
    <property type="entry name" value="NLRP_Inflammasome"/>
</dbReference>
<dbReference type="InterPro" id="IPR011029">
    <property type="entry name" value="DEATH-like_dom_sf"/>
</dbReference>
<evidence type="ECO:0000256" key="5">
    <source>
        <dbReference type="ARBA" id="ARBA00023198"/>
    </source>
</evidence>
<comment type="subcellular location">
    <subcellularLocation>
        <location evidence="1">Inflammasome</location>
    </subcellularLocation>
</comment>
<keyword evidence="6" id="KW-1271">Inflammasome</keyword>
<dbReference type="EMBL" id="VHII01000007">
    <property type="protein sequence ID" value="KAF1388299.1"/>
    <property type="molecule type" value="Genomic_DNA"/>
</dbReference>
<gene>
    <name evidence="11" type="ORF">PFLUV_G00088740</name>
</gene>
<proteinExistence type="predicted"/>
<dbReference type="Pfam" id="PF13553">
    <property type="entry name" value="FIIND"/>
    <property type="match status" value="1"/>
</dbReference>
<feature type="domain" description="CARD" evidence="8">
    <location>
        <begin position="1045"/>
        <end position="1130"/>
    </location>
</feature>
<dbReference type="SMART" id="SM01289">
    <property type="entry name" value="PYRIN"/>
    <property type="match status" value="6"/>
</dbReference>
<evidence type="ECO:0000259" key="7">
    <source>
        <dbReference type="PROSITE" id="PS50168"/>
    </source>
</evidence>
<dbReference type="InterPro" id="IPR033516">
    <property type="entry name" value="CARD8/ASC/NALP1_CARD"/>
</dbReference>
<dbReference type="PANTHER" id="PTHR46985:SF2">
    <property type="entry name" value="APOPTOSIS-ASSOCIATED SPECK-LIKE PROTEIN CONTAINING A CARD"/>
    <property type="match status" value="1"/>
</dbReference>
<accession>A0A6A5FA96</accession>
<evidence type="ECO:0000256" key="6">
    <source>
        <dbReference type="ARBA" id="ARBA00023233"/>
    </source>
</evidence>
<dbReference type="Pfam" id="PF23679">
    <property type="entry name" value="UPA-FIIND"/>
    <property type="match status" value="1"/>
</dbReference>
<evidence type="ECO:0000259" key="8">
    <source>
        <dbReference type="PROSITE" id="PS50209"/>
    </source>
</evidence>
<evidence type="ECO:0008006" key="13">
    <source>
        <dbReference type="Google" id="ProtNLM"/>
    </source>
</evidence>
<name>A0A6A5FA96_PERFL</name>
<comment type="caution">
    <text evidence="11">The sequence shown here is derived from an EMBL/GenBank/DDBJ whole genome shotgun (WGS) entry which is preliminary data.</text>
</comment>
<feature type="domain" description="Pyrin" evidence="9">
    <location>
        <begin position="454"/>
        <end position="551"/>
    </location>
</feature>
<dbReference type="PROSITE" id="PS51830">
    <property type="entry name" value="FIIND"/>
    <property type="match status" value="1"/>
</dbReference>
<evidence type="ECO:0000259" key="10">
    <source>
        <dbReference type="PROSITE" id="PS51830"/>
    </source>
</evidence>
<dbReference type="Gene3D" id="1.10.533.10">
    <property type="entry name" value="Death Domain, Fas"/>
    <property type="match status" value="8"/>
</dbReference>
<dbReference type="AlphaFoldDB" id="A0A6A5FA96"/>
<dbReference type="CDD" id="cd08330">
    <property type="entry name" value="CARD_ASC_NALP1"/>
    <property type="match status" value="1"/>
</dbReference>
<dbReference type="PROSITE" id="PS50824">
    <property type="entry name" value="DAPIN"/>
    <property type="match status" value="3"/>
</dbReference>
<dbReference type="InterPro" id="IPR025307">
    <property type="entry name" value="FIIND_dom"/>
</dbReference>
<feature type="domain" description="Pyrin" evidence="9">
    <location>
        <begin position="560"/>
        <end position="649"/>
    </location>
</feature>
<evidence type="ECO:0000259" key="9">
    <source>
        <dbReference type="PROSITE" id="PS50824"/>
    </source>
</evidence>
<dbReference type="InterPro" id="IPR001315">
    <property type="entry name" value="CARD"/>
</dbReference>
<dbReference type="GO" id="GO:0006954">
    <property type="term" value="P:inflammatory response"/>
    <property type="evidence" value="ECO:0007669"/>
    <property type="project" value="UniProtKB-KW"/>
</dbReference>
<keyword evidence="12" id="KW-1185">Reference proteome</keyword>
<dbReference type="PROSITE" id="PS50168">
    <property type="entry name" value="DED"/>
    <property type="match status" value="2"/>
</dbReference>
<feature type="domain" description="FIIND" evidence="10">
    <location>
        <begin position="765"/>
        <end position="1043"/>
    </location>
</feature>
<evidence type="ECO:0000256" key="3">
    <source>
        <dbReference type="ARBA" id="ARBA00022588"/>
    </source>
</evidence>
<feature type="domain" description="Pyrin" evidence="9">
    <location>
        <begin position="110"/>
        <end position="200"/>
    </location>
</feature>
<feature type="domain" description="DED" evidence="7">
    <location>
        <begin position="456"/>
        <end position="540"/>
    </location>
</feature>
<dbReference type="Pfam" id="PF00619">
    <property type="entry name" value="CARD"/>
    <property type="match status" value="1"/>
</dbReference>
<dbReference type="Pfam" id="PF02758">
    <property type="entry name" value="PYRIN"/>
    <property type="match status" value="6"/>
</dbReference>
<dbReference type="SUPFAM" id="SSF47986">
    <property type="entry name" value="DEATH domain"/>
    <property type="match status" value="7"/>
</dbReference>
<dbReference type="PROSITE" id="PS50209">
    <property type="entry name" value="CARD"/>
    <property type="match status" value="1"/>
</dbReference>
<dbReference type="GO" id="GO:0045087">
    <property type="term" value="P:innate immune response"/>
    <property type="evidence" value="ECO:0007669"/>
    <property type="project" value="UniProtKB-KW"/>
</dbReference>
<keyword evidence="3" id="KW-0399">Innate immunity</keyword>
<evidence type="ECO:0000313" key="12">
    <source>
        <dbReference type="Proteomes" id="UP000465112"/>
    </source>
</evidence>
<dbReference type="PANTHER" id="PTHR46985">
    <property type="entry name" value="NACHT, LRR AND PYD DOMAINS-CONTAINING PROTEIN 1"/>
    <property type="match status" value="1"/>
</dbReference>
<feature type="domain" description="DED" evidence="7">
    <location>
        <begin position="112"/>
        <end position="196"/>
    </location>
</feature>
<dbReference type="InterPro" id="IPR001875">
    <property type="entry name" value="DED_dom"/>
</dbReference>
<dbReference type="GO" id="GO:0061702">
    <property type="term" value="C:canonical inflammasome complex"/>
    <property type="evidence" value="ECO:0007669"/>
    <property type="project" value="UniProtKB-SubCell"/>
</dbReference>
<evidence type="ECO:0000256" key="1">
    <source>
        <dbReference type="ARBA" id="ARBA00004110"/>
    </source>
</evidence>
<evidence type="ECO:0000256" key="4">
    <source>
        <dbReference type="ARBA" id="ARBA00022859"/>
    </source>
</evidence>
<dbReference type="GO" id="GO:0042981">
    <property type="term" value="P:regulation of apoptotic process"/>
    <property type="evidence" value="ECO:0007669"/>
    <property type="project" value="InterPro"/>
</dbReference>
<evidence type="ECO:0000313" key="11">
    <source>
        <dbReference type="EMBL" id="KAF1388299.1"/>
    </source>
</evidence>
<dbReference type="Proteomes" id="UP000465112">
    <property type="component" value="Chromosome 7"/>
</dbReference>
<keyword evidence="4" id="KW-0391">Immunity</keyword>
<organism evidence="11 12">
    <name type="scientific">Perca fluviatilis</name>
    <name type="common">European perch</name>
    <dbReference type="NCBI Taxonomy" id="8168"/>
    <lineage>
        <taxon>Eukaryota</taxon>
        <taxon>Metazoa</taxon>
        <taxon>Chordata</taxon>
        <taxon>Craniata</taxon>
        <taxon>Vertebrata</taxon>
        <taxon>Euteleostomi</taxon>
        <taxon>Actinopterygii</taxon>
        <taxon>Neopterygii</taxon>
        <taxon>Teleostei</taxon>
        <taxon>Neoteleostei</taxon>
        <taxon>Acanthomorphata</taxon>
        <taxon>Eupercaria</taxon>
        <taxon>Perciformes</taxon>
        <taxon>Percoidei</taxon>
        <taxon>Percidae</taxon>
        <taxon>Percinae</taxon>
        <taxon>Perca</taxon>
    </lineage>
</organism>
<sequence length="1130" mass="130230">MLTSVIEMLLETLKELRDGQLQKFKKVLCDFHRYFSVPLWMLWESTDRQDIVFSVVLIYGQQSVETTREALMEMERTDLVQKLSDSSSAPKKKHSVDEYLSVLIHKVATMSAVKELLLETLSGLSSEELKTFRWLLQFMFFQRGVPNISWRRLQWTNGADELVVVMLENYSQQAVEMTREVLMEMNRRDLVQRLSETISGTKAAGSSALALGVSTTEKEKHSVDEHLPALIPKVETMASVIELLLETLKELRDGELQKFKKVLCDFHRYFSVPLWMLWESTDRQDIVFSVVLIYNQQSVEKTREALMEMKRTDLVQKLSDSSSAPKKKQSDEHRPALIQRVATIAAVKQLLLETLNDLNNEELWEFKQSLKWISFQKNLPNISWMLSDPEYRAEIVDLMLETYGQHSVEVIRDVFMKMNRTDLVQRLSKPSSGLKEKHYVDGHRPELSERAAAMAAGKQVLLETLKDLSIEELQKFMFLLRFTLFQKSLPLISWSLLDRKDSADTLVALMLKTCGQQSVEVTREVFMDMNRRDLVQRLSVISSGLKETHQSKPLHKKVTMTSVEVKLLEMLEDLSYGELEQFKHVLQYTRKKKGLPRISGQRMETADRDEMVELMVEIYGQQSVEVTREVLLEIHRRDLVQRLSDISLGSKGPSTRGELEGCGSTMQVSSDWTKLEPEVTLTDADEAPTYRPWWFSAMQKQRAKRYTPELMVEIYGQQSVEVTREVLLEIHRRDLVQRLSDISLGSKGPSTRGELEGCGSTMQQVSSDWTKLEPEVTLTDADEAPNYSLQSEAGNFECSVSALRWVCKEKVSFKYQFCSLERHMERMESLQYMPAGPLMDITVIAGKLDEVYLPHWICVDGNPEILDKFAVLHIDDCGDSVEKVSEVTSSHVKLSEPVFSLKMVLVKVGFSVGIHCKVLIYKTNIPFLTLHVYLIPPDPAVQQELDKTEVSCGYQRILKQHPKKPLKMNDRFILTADLDSGELYRDDLMLIYESSDPNFFELFMKNPDTDIVLKLTQENDLQPVWTCVIQKDEYQSSTGPVQGQHFVDKHRTKLIERVSNIAAILDELLYKDVIQQETYDKIRVLPTCQEKMRELYSGPLKAGGIRCKDKFYNILEIKEQYLVDELKEIK</sequence>